<protein>
    <recommendedName>
        <fullName evidence="4">Selenoprotein W-related protein</fullName>
    </recommendedName>
</protein>
<evidence type="ECO:0000313" key="3">
    <source>
        <dbReference type="Proteomes" id="UP000598196"/>
    </source>
</evidence>
<dbReference type="AlphaFoldDB" id="A0A917YJ57"/>
<keyword evidence="1" id="KW-0676">Redox-active center</keyword>
<dbReference type="PANTHER" id="PTHR36417">
    <property type="entry name" value="SELENOPROTEIN DOMAIN PROTEIN (AFU_ORTHOLOGUE AFUA_1G05220)"/>
    <property type="match status" value="1"/>
</dbReference>
<reference evidence="2 3" key="1">
    <citation type="journal article" date="2014" name="Int. J. Syst. Evol. Microbiol.">
        <title>Complete genome sequence of Corynebacterium casei LMG S-19264T (=DSM 44701T), isolated from a smear-ripened cheese.</title>
        <authorList>
            <consortium name="US DOE Joint Genome Institute (JGI-PGF)"/>
            <person name="Walter F."/>
            <person name="Albersmeier A."/>
            <person name="Kalinowski J."/>
            <person name="Ruckert C."/>
        </authorList>
    </citation>
    <scope>NUCLEOTIDE SEQUENCE [LARGE SCALE GENOMIC DNA]</scope>
    <source>
        <strain evidence="2 3">CGMCC 1.7029</strain>
    </source>
</reference>
<dbReference type="InterPro" id="IPR011893">
    <property type="entry name" value="Selenoprotein_Rdx-typ"/>
</dbReference>
<sequence>MTSPHRPAITLTYCTQCNWLLRSGWMAQELLSTFGQDLASVTLVPSTGGVFRVEIDGTCVWDRVEQGGFPDAKTLKRLVRDVVWPERDLGHVDRVTAPKEQG</sequence>
<dbReference type="SUPFAM" id="SSF52833">
    <property type="entry name" value="Thioredoxin-like"/>
    <property type="match status" value="1"/>
</dbReference>
<name>A0A917YJ57_9RHOB</name>
<dbReference type="RefSeq" id="WP_229704330.1">
    <property type="nucleotide sequence ID" value="NZ_BMLP01000001.1"/>
</dbReference>
<dbReference type="Gene3D" id="3.40.30.10">
    <property type="entry name" value="Glutaredoxin"/>
    <property type="match status" value="1"/>
</dbReference>
<dbReference type="Proteomes" id="UP000598196">
    <property type="component" value="Unassembled WGS sequence"/>
</dbReference>
<evidence type="ECO:0008006" key="4">
    <source>
        <dbReference type="Google" id="ProtNLM"/>
    </source>
</evidence>
<dbReference type="NCBIfam" id="TIGR02174">
    <property type="entry name" value="CXXU_selWTH"/>
    <property type="match status" value="1"/>
</dbReference>
<comment type="caution">
    <text evidence="2">The sequence shown here is derived from an EMBL/GenBank/DDBJ whole genome shotgun (WGS) entry which is preliminary data.</text>
</comment>
<organism evidence="2 3">
    <name type="scientific">Gemmobacter aquaticus</name>
    <dbReference type="NCBI Taxonomy" id="490185"/>
    <lineage>
        <taxon>Bacteria</taxon>
        <taxon>Pseudomonadati</taxon>
        <taxon>Pseudomonadota</taxon>
        <taxon>Alphaproteobacteria</taxon>
        <taxon>Rhodobacterales</taxon>
        <taxon>Paracoccaceae</taxon>
        <taxon>Gemmobacter</taxon>
    </lineage>
</organism>
<dbReference type="Pfam" id="PF10262">
    <property type="entry name" value="Rdx"/>
    <property type="match status" value="1"/>
</dbReference>
<evidence type="ECO:0000256" key="1">
    <source>
        <dbReference type="ARBA" id="ARBA00023284"/>
    </source>
</evidence>
<accession>A0A917YJ57</accession>
<keyword evidence="3" id="KW-1185">Reference proteome</keyword>
<dbReference type="InterPro" id="IPR036249">
    <property type="entry name" value="Thioredoxin-like_sf"/>
</dbReference>
<gene>
    <name evidence="2" type="ORF">GCM10010991_13760</name>
</gene>
<dbReference type="EMBL" id="BMLP01000001">
    <property type="protein sequence ID" value="GGO29665.1"/>
    <property type="molecule type" value="Genomic_DNA"/>
</dbReference>
<evidence type="ECO:0000313" key="2">
    <source>
        <dbReference type="EMBL" id="GGO29665.1"/>
    </source>
</evidence>
<proteinExistence type="predicted"/>
<dbReference type="PANTHER" id="PTHR36417:SF2">
    <property type="entry name" value="SELENOPROTEIN DOMAIN PROTEIN (AFU_ORTHOLOGUE AFUA_1G05220)"/>
    <property type="match status" value="1"/>
</dbReference>